<protein>
    <submittedName>
        <fullName evidence="3">Copper-sensitive operon repressor</fullName>
    </submittedName>
</protein>
<dbReference type="InterPro" id="IPR003735">
    <property type="entry name" value="Metal_Tscrpt_repr"/>
</dbReference>
<evidence type="ECO:0000313" key="3">
    <source>
        <dbReference type="EMBL" id="VEG27885.1"/>
    </source>
</evidence>
<dbReference type="KEGG" id="ahw:NCTC11636_01217"/>
<dbReference type="GO" id="GO:0045892">
    <property type="term" value="P:negative regulation of DNA-templated transcription"/>
    <property type="evidence" value="ECO:0007669"/>
    <property type="project" value="UniProtKB-ARBA"/>
</dbReference>
<organism evidence="3 4">
    <name type="scientific">Actinomyces howellii</name>
    <dbReference type="NCBI Taxonomy" id="52771"/>
    <lineage>
        <taxon>Bacteria</taxon>
        <taxon>Bacillati</taxon>
        <taxon>Actinomycetota</taxon>
        <taxon>Actinomycetes</taxon>
        <taxon>Actinomycetales</taxon>
        <taxon>Actinomycetaceae</taxon>
        <taxon>Actinomyces</taxon>
    </lineage>
</organism>
<evidence type="ECO:0000256" key="2">
    <source>
        <dbReference type="ARBA" id="ARBA00023008"/>
    </source>
</evidence>
<name>A0A448HGE0_9ACTO</name>
<dbReference type="PANTHER" id="PTHR33677">
    <property type="entry name" value="TRANSCRIPTIONAL REPRESSOR FRMR-RELATED"/>
    <property type="match status" value="1"/>
</dbReference>
<dbReference type="GO" id="GO:0046872">
    <property type="term" value="F:metal ion binding"/>
    <property type="evidence" value="ECO:0007669"/>
    <property type="project" value="InterPro"/>
</dbReference>
<proteinExistence type="inferred from homology"/>
<evidence type="ECO:0000256" key="1">
    <source>
        <dbReference type="ARBA" id="ARBA00005428"/>
    </source>
</evidence>
<keyword evidence="4" id="KW-1185">Reference proteome</keyword>
<dbReference type="RefSeq" id="WP_126382335.1">
    <property type="nucleotide sequence ID" value="NZ_LR134350.1"/>
</dbReference>
<dbReference type="GO" id="GO:0003677">
    <property type="term" value="F:DNA binding"/>
    <property type="evidence" value="ECO:0007669"/>
    <property type="project" value="InterPro"/>
</dbReference>
<dbReference type="PANTHER" id="PTHR33677:SF5">
    <property type="entry name" value="TRANSCRIPTIONAL REPRESSOR FRMR"/>
    <property type="match status" value="1"/>
</dbReference>
<dbReference type="Gene3D" id="1.20.58.1000">
    <property type="entry name" value="Metal-sensitive repressor, helix protomer"/>
    <property type="match status" value="1"/>
</dbReference>
<dbReference type="OrthoDB" id="9809524at2"/>
<accession>A0A448HGE0</accession>
<dbReference type="EMBL" id="LR134350">
    <property type="protein sequence ID" value="VEG27885.1"/>
    <property type="molecule type" value="Genomic_DNA"/>
</dbReference>
<reference evidence="3 4" key="1">
    <citation type="submission" date="2018-12" db="EMBL/GenBank/DDBJ databases">
        <authorList>
            <consortium name="Pathogen Informatics"/>
        </authorList>
    </citation>
    <scope>NUCLEOTIDE SEQUENCE [LARGE SCALE GENOMIC DNA]</scope>
    <source>
        <strain evidence="3 4">NCTC11636</strain>
    </source>
</reference>
<comment type="similarity">
    <text evidence="1">Belongs to the CsoR family.</text>
</comment>
<gene>
    <name evidence="3" type="primary">csoR_1</name>
    <name evidence="3" type="ORF">NCTC11636_01217</name>
</gene>
<dbReference type="Pfam" id="PF02583">
    <property type="entry name" value="Trns_repr_metal"/>
    <property type="match status" value="1"/>
</dbReference>
<evidence type="ECO:0000313" key="4">
    <source>
        <dbReference type="Proteomes" id="UP000266895"/>
    </source>
</evidence>
<sequence>MTVHLDPTDLRPTVTRLKRARGQLDAVIRMLEEGEDCEAVVTQIAAVSKAVERAGYAVIATGMRTCYAQDPSGRSVDPARLEKMFLSLS</sequence>
<keyword evidence="2" id="KW-0186">Copper</keyword>
<dbReference type="InterPro" id="IPR038390">
    <property type="entry name" value="Metal_Tscrpt_repr_sf"/>
</dbReference>
<dbReference type="Proteomes" id="UP000266895">
    <property type="component" value="Chromosome"/>
</dbReference>
<dbReference type="AlphaFoldDB" id="A0A448HGE0"/>
<dbReference type="CDD" id="cd10148">
    <property type="entry name" value="CsoR-like_DUF156"/>
    <property type="match status" value="1"/>
</dbReference>